<accession>A0A1G4I5N4</accession>
<dbReference type="GO" id="GO:0005975">
    <property type="term" value="P:carbohydrate metabolic process"/>
    <property type="evidence" value="ECO:0007669"/>
    <property type="project" value="InterPro"/>
</dbReference>
<evidence type="ECO:0000256" key="5">
    <source>
        <dbReference type="ARBA" id="ARBA00023126"/>
    </source>
</evidence>
<evidence type="ECO:0000256" key="7">
    <source>
        <dbReference type="RuleBase" id="RU000501"/>
    </source>
</evidence>
<dbReference type="Gene3D" id="3.20.20.70">
    <property type="entry name" value="Aldolase class I"/>
    <property type="match status" value="1"/>
</dbReference>
<dbReference type="EMBL" id="CZPT02000701">
    <property type="protein sequence ID" value="SCU67197.1"/>
    <property type="molecule type" value="Genomic_DNA"/>
</dbReference>
<evidence type="ECO:0000256" key="1">
    <source>
        <dbReference type="ARBA" id="ARBA00004857"/>
    </source>
</evidence>
<keyword evidence="4 7" id="KW-0808">Transferase</keyword>
<dbReference type="PROSITE" id="PS00958">
    <property type="entry name" value="TRANSALDOLASE_2"/>
    <property type="match status" value="1"/>
</dbReference>
<dbReference type="GO" id="GO:0004801">
    <property type="term" value="F:transaldolase activity"/>
    <property type="evidence" value="ECO:0007669"/>
    <property type="project" value="UniProtKB-EC"/>
</dbReference>
<organism evidence="8 9">
    <name type="scientific">Trypanosoma equiperdum</name>
    <dbReference type="NCBI Taxonomy" id="5694"/>
    <lineage>
        <taxon>Eukaryota</taxon>
        <taxon>Discoba</taxon>
        <taxon>Euglenozoa</taxon>
        <taxon>Kinetoplastea</taxon>
        <taxon>Metakinetoplastina</taxon>
        <taxon>Trypanosomatida</taxon>
        <taxon>Trypanosomatidae</taxon>
        <taxon>Trypanosoma</taxon>
    </lineage>
</organism>
<dbReference type="PANTHER" id="PTHR10683">
    <property type="entry name" value="TRANSALDOLASE"/>
    <property type="match status" value="1"/>
</dbReference>
<dbReference type="NCBIfam" id="TIGR00874">
    <property type="entry name" value="talAB"/>
    <property type="match status" value="1"/>
</dbReference>
<dbReference type="InterPro" id="IPR004730">
    <property type="entry name" value="Transaldolase_1"/>
</dbReference>
<evidence type="ECO:0000313" key="8">
    <source>
        <dbReference type="EMBL" id="SCU67197.1"/>
    </source>
</evidence>
<dbReference type="SUPFAM" id="SSF51569">
    <property type="entry name" value="Aldolase"/>
    <property type="match status" value="1"/>
</dbReference>
<dbReference type="GeneID" id="92381955"/>
<dbReference type="Pfam" id="PF00923">
    <property type="entry name" value="TAL_FSA"/>
    <property type="match status" value="1"/>
</dbReference>
<dbReference type="InterPro" id="IPR013785">
    <property type="entry name" value="Aldolase_TIM"/>
</dbReference>
<dbReference type="AlphaFoldDB" id="A0A1G4I5N4"/>
<reference evidence="8" key="1">
    <citation type="submission" date="2016-09" db="EMBL/GenBank/DDBJ databases">
        <authorList>
            <person name="Hebert L."/>
            <person name="Moumen B."/>
        </authorList>
    </citation>
    <scope>NUCLEOTIDE SEQUENCE [LARGE SCALE GENOMIC DNA]</scope>
    <source>
        <strain evidence="8">OVI</strain>
    </source>
</reference>
<dbReference type="GO" id="GO:0009052">
    <property type="term" value="P:pentose-phosphate shunt, non-oxidative branch"/>
    <property type="evidence" value="ECO:0007669"/>
    <property type="project" value="TreeGrafter"/>
</dbReference>
<comment type="similarity">
    <text evidence="2">Belongs to the transaldolase family. Type 1 subfamily.</text>
</comment>
<proteinExistence type="inferred from homology"/>
<dbReference type="PROSITE" id="PS01054">
    <property type="entry name" value="TRANSALDOLASE_1"/>
    <property type="match status" value="1"/>
</dbReference>
<gene>
    <name evidence="8" type="ORF">TEOVI_000802100</name>
</gene>
<evidence type="ECO:0000313" key="9">
    <source>
        <dbReference type="Proteomes" id="UP000195570"/>
    </source>
</evidence>
<comment type="function">
    <text evidence="7">Catalyzes the rate-limiting step of the non-oxidative phase in the pentose phosphate pathway. Catalyzes the reversible conversion of sedheptulose-7-phosphate and D-glyceraldehyde 3-phosphate into erythrose-4-phosphate and beta-D-fructose 6-phosphate.</text>
</comment>
<sequence length="332" mass="36627">MNQLESLKKHTCVVIDTADFSLLKEFSAEDATTNPSLVLAGSQVPQHAHLVNSAVEFARSNVSRLRDGLLSSADDERAQLLELAVDKLTVSFGVEILKAIPGRVSSEVDARLSYDADKMVKKAQHIVQLYAEAGVPKERLYIKLASTWEGIRAAERLEREGINCNLTLLFSFDQAVACAQAGVALISPFVGRVLDWYKAKYPEQADTFIGAQDPGVIAVTKIYNYYKRHGYKTVVMGASFRNTGEVLELAGCDKLTISPKLLQELASTPGEVVRKLDPARLTQSIPKLSELTRPESLFERETNNMAVEKLEEGIRNFAKDTEKLEALIATLL</sequence>
<protein>
    <recommendedName>
        <fullName evidence="3 7">Transaldolase</fullName>
        <ecNumber evidence="3 7">2.2.1.2</ecNumber>
    </recommendedName>
</protein>
<dbReference type="InterPro" id="IPR001585">
    <property type="entry name" value="TAL/FSA"/>
</dbReference>
<dbReference type="InterPro" id="IPR018225">
    <property type="entry name" value="Transaldolase_AS"/>
</dbReference>
<keyword evidence="9" id="KW-1185">Reference proteome</keyword>
<dbReference type="PANTHER" id="PTHR10683:SF18">
    <property type="entry name" value="TRANSALDOLASE"/>
    <property type="match status" value="1"/>
</dbReference>
<comment type="caution">
    <text evidence="8">The sequence shown here is derived from an EMBL/GenBank/DDBJ whole genome shotgun (WGS) entry which is preliminary data.</text>
</comment>
<comment type="catalytic activity">
    <reaction evidence="7">
        <text>D-sedoheptulose 7-phosphate + D-glyceraldehyde 3-phosphate = D-erythrose 4-phosphate + beta-D-fructose 6-phosphate</text>
        <dbReference type="Rhea" id="RHEA:17053"/>
        <dbReference type="ChEBI" id="CHEBI:16897"/>
        <dbReference type="ChEBI" id="CHEBI:57483"/>
        <dbReference type="ChEBI" id="CHEBI:57634"/>
        <dbReference type="ChEBI" id="CHEBI:59776"/>
        <dbReference type="EC" id="2.2.1.2"/>
    </reaction>
</comment>
<name>A0A1G4I5N4_TRYEQ</name>
<keyword evidence="6" id="KW-0704">Schiff base</keyword>
<dbReference type="HAMAP" id="MF_00492">
    <property type="entry name" value="Transaldolase_1"/>
    <property type="match status" value="1"/>
</dbReference>
<dbReference type="UniPathway" id="UPA00115">
    <property type="reaction ID" value="UER00414"/>
</dbReference>
<dbReference type="VEuPathDB" id="TriTrypDB:TEOVI_000802100"/>
<comment type="pathway">
    <text evidence="1 7">Carbohydrate degradation; pentose phosphate pathway; D-glyceraldehyde 3-phosphate and beta-D-fructose 6-phosphate from D-ribose 5-phosphate and D-xylulose 5-phosphate (non-oxidative stage): step 2/3.</text>
</comment>
<dbReference type="EC" id="2.2.1.2" evidence="3 7"/>
<dbReference type="RefSeq" id="XP_067078545.1">
    <property type="nucleotide sequence ID" value="XM_067222444.1"/>
</dbReference>
<dbReference type="CDD" id="cd00957">
    <property type="entry name" value="Transaldolase_TalAB"/>
    <property type="match status" value="1"/>
</dbReference>
<evidence type="ECO:0000256" key="6">
    <source>
        <dbReference type="ARBA" id="ARBA00023270"/>
    </source>
</evidence>
<evidence type="ECO:0000256" key="2">
    <source>
        <dbReference type="ARBA" id="ARBA00008012"/>
    </source>
</evidence>
<keyword evidence="5 7" id="KW-0570">Pentose shunt</keyword>
<dbReference type="Proteomes" id="UP000195570">
    <property type="component" value="Unassembled WGS sequence"/>
</dbReference>
<evidence type="ECO:0000256" key="4">
    <source>
        <dbReference type="ARBA" id="ARBA00022679"/>
    </source>
</evidence>
<dbReference type="GO" id="GO:0005737">
    <property type="term" value="C:cytoplasm"/>
    <property type="evidence" value="ECO:0007669"/>
    <property type="project" value="InterPro"/>
</dbReference>
<evidence type="ECO:0000256" key="3">
    <source>
        <dbReference type="ARBA" id="ARBA00013151"/>
    </source>
</evidence>